<feature type="domain" description="Molybdopterin-guanine dinucleotide biosynthesis protein B (MobB)" evidence="1">
    <location>
        <begin position="7"/>
        <end position="136"/>
    </location>
</feature>
<name>A0ABT8HSE1_9BACL</name>
<reference evidence="2" key="1">
    <citation type="submission" date="2023-07" db="EMBL/GenBank/DDBJ databases">
        <title>Fictibacillus sp. isolated from freshwater pond.</title>
        <authorList>
            <person name="Kirdat K."/>
            <person name="Bhat A."/>
            <person name="Mourya A."/>
            <person name="Yadav A."/>
        </authorList>
    </citation>
    <scope>NUCLEOTIDE SEQUENCE</scope>
    <source>
        <strain evidence="2">NE201</strain>
    </source>
</reference>
<keyword evidence="3" id="KW-1185">Reference proteome</keyword>
<dbReference type="Pfam" id="PF03205">
    <property type="entry name" value="MobB"/>
    <property type="match status" value="1"/>
</dbReference>
<accession>A0ABT8HSE1</accession>
<dbReference type="RefSeq" id="WP_301164702.1">
    <property type="nucleotide sequence ID" value="NZ_JAUHTR010000001.1"/>
</dbReference>
<proteinExistence type="predicted"/>
<dbReference type="SUPFAM" id="SSF52540">
    <property type="entry name" value="P-loop containing nucleoside triphosphate hydrolases"/>
    <property type="match status" value="1"/>
</dbReference>
<dbReference type="PANTHER" id="PTHR40072">
    <property type="entry name" value="MOLYBDOPTERIN-GUANINE DINUCLEOTIDE BIOSYNTHESIS ADAPTER PROTEIN-RELATED"/>
    <property type="match status" value="1"/>
</dbReference>
<dbReference type="Proteomes" id="UP001172721">
    <property type="component" value="Unassembled WGS sequence"/>
</dbReference>
<evidence type="ECO:0000313" key="3">
    <source>
        <dbReference type="Proteomes" id="UP001172721"/>
    </source>
</evidence>
<evidence type="ECO:0000313" key="2">
    <source>
        <dbReference type="EMBL" id="MDN4523690.1"/>
    </source>
</evidence>
<dbReference type="InterPro" id="IPR052539">
    <property type="entry name" value="MGD_biosynthesis_adapter"/>
</dbReference>
<dbReference type="InterPro" id="IPR027417">
    <property type="entry name" value="P-loop_NTPase"/>
</dbReference>
<gene>
    <name evidence="2" type="primary">mobB</name>
    <name evidence="2" type="ORF">QYB97_04355</name>
</gene>
<protein>
    <submittedName>
        <fullName evidence="2">Molybdopterin-guanine dinucleotide biosynthesis protein B</fullName>
    </submittedName>
</protein>
<organism evidence="2 3">
    <name type="scientific">Fictibacillus fluitans</name>
    <dbReference type="NCBI Taxonomy" id="3058422"/>
    <lineage>
        <taxon>Bacteria</taxon>
        <taxon>Bacillati</taxon>
        <taxon>Bacillota</taxon>
        <taxon>Bacilli</taxon>
        <taxon>Bacillales</taxon>
        <taxon>Fictibacillaceae</taxon>
        <taxon>Fictibacillus</taxon>
    </lineage>
</organism>
<dbReference type="Gene3D" id="3.40.50.300">
    <property type="entry name" value="P-loop containing nucleotide triphosphate hydrolases"/>
    <property type="match status" value="1"/>
</dbReference>
<dbReference type="EMBL" id="JAUHTR010000001">
    <property type="protein sequence ID" value="MDN4523690.1"/>
    <property type="molecule type" value="Genomic_DNA"/>
</dbReference>
<dbReference type="InterPro" id="IPR004435">
    <property type="entry name" value="MobB_dom"/>
</dbReference>
<evidence type="ECO:0000259" key="1">
    <source>
        <dbReference type="Pfam" id="PF03205"/>
    </source>
</evidence>
<sequence>MGSSIKIQIVGYKNSGKTTLVSNLLKAASAAGLRAGTLKHHGHGGRIDFQDENKDTGIHRSAGAVVSGVEGEGTFQLCLDQPVSFSRLVRLYELLELDLLLIEGFKEIQMPRVVLLKHDDDVELIRSSTNVLMAIAWPSFSTEQISPVYPVYKLNEKEQYINFLMDWMKGRNL</sequence>
<dbReference type="NCBIfam" id="TIGR00176">
    <property type="entry name" value="mobB"/>
    <property type="match status" value="1"/>
</dbReference>
<dbReference type="PANTHER" id="PTHR40072:SF1">
    <property type="entry name" value="MOLYBDOPTERIN-GUANINE DINUCLEOTIDE BIOSYNTHESIS ADAPTER PROTEIN"/>
    <property type="match status" value="1"/>
</dbReference>
<comment type="caution">
    <text evidence="2">The sequence shown here is derived from an EMBL/GenBank/DDBJ whole genome shotgun (WGS) entry which is preliminary data.</text>
</comment>